<evidence type="ECO:0000256" key="1">
    <source>
        <dbReference type="ARBA" id="ARBA00006484"/>
    </source>
</evidence>
<dbReference type="STRING" id="1469144.LI90_2597"/>
<proteinExistence type="inferred from homology"/>
<organism evidence="4 5">
    <name type="scientific">Carbonactinospora thermoautotrophica</name>
    <dbReference type="NCBI Taxonomy" id="1469144"/>
    <lineage>
        <taxon>Bacteria</taxon>
        <taxon>Bacillati</taxon>
        <taxon>Actinomycetota</taxon>
        <taxon>Actinomycetes</taxon>
        <taxon>Kitasatosporales</taxon>
        <taxon>Carbonactinosporaceae</taxon>
        <taxon>Carbonactinospora</taxon>
    </lineage>
</organism>
<dbReference type="OrthoDB" id="3178062at2"/>
<dbReference type="EMBL" id="LAXD01000001">
    <property type="protein sequence ID" value="KWX01565.1"/>
    <property type="molecule type" value="Genomic_DNA"/>
</dbReference>
<dbReference type="Pfam" id="PF00106">
    <property type="entry name" value="adh_short"/>
    <property type="match status" value="1"/>
</dbReference>
<dbReference type="PRINTS" id="PR00080">
    <property type="entry name" value="SDRFAMILY"/>
</dbReference>
<evidence type="ECO:0000313" key="5">
    <source>
        <dbReference type="Proteomes" id="UP000070188"/>
    </source>
</evidence>
<evidence type="ECO:0000313" key="6">
    <source>
        <dbReference type="Proteomes" id="UP000070659"/>
    </source>
</evidence>
<reference evidence="5" key="2">
    <citation type="submission" date="2015-04" db="EMBL/GenBank/DDBJ databases">
        <title>Physiological reanalysis, assessment of diazotrophy, and genome sequences of multiple isolates of Streptomyces thermoautotrophicus.</title>
        <authorList>
            <person name="MacKellar D.C."/>
            <person name="Lieber L."/>
            <person name="Norman J."/>
            <person name="Bolger A."/>
            <person name="Tobin C."/>
            <person name="Murray J.W."/>
            <person name="Chang R."/>
            <person name="Ford T."/>
            <person name="Nguyen P.Q."/>
            <person name="Woodward J."/>
            <person name="Permingeat H."/>
            <person name="Joshi N.S."/>
            <person name="Silver P.A."/>
            <person name="Usadel B."/>
            <person name="Rutherford A.W."/>
            <person name="Friesen M."/>
            <person name="Prell J."/>
        </authorList>
    </citation>
    <scope>NUCLEOTIDE SEQUENCE [LARGE SCALE GENOMIC DNA]</scope>
    <source>
        <strain evidence="5">H1</strain>
    </source>
</reference>
<protein>
    <submittedName>
        <fullName evidence="4">3-oxoacyl-(Acyl-carrier protein) reductase</fullName>
        <ecNumber evidence="4">1.1.1.100</ecNumber>
    </submittedName>
    <submittedName>
        <fullName evidence="3">Short-chain dehydrogenase</fullName>
    </submittedName>
</protein>
<dbReference type="EMBL" id="JYIJ01000018">
    <property type="protein sequence ID" value="KWX00342.1"/>
    <property type="molecule type" value="Genomic_DNA"/>
</dbReference>
<dbReference type="Proteomes" id="UP000070659">
    <property type="component" value="Unassembled WGS sequence"/>
</dbReference>
<keyword evidence="4" id="KW-0560">Oxidoreductase</keyword>
<dbReference type="Proteomes" id="UP000070188">
    <property type="component" value="Unassembled WGS sequence"/>
</dbReference>
<gene>
    <name evidence="4" type="ORF">LI90_2597</name>
    <name evidence="3" type="ORF">TH66_16090</name>
</gene>
<evidence type="ECO:0000256" key="2">
    <source>
        <dbReference type="RuleBase" id="RU000363"/>
    </source>
</evidence>
<dbReference type="PATRIC" id="fig|1469144.10.peg.2809"/>
<dbReference type="PANTHER" id="PTHR43313">
    <property type="entry name" value="SHORT-CHAIN DEHYDROGENASE/REDUCTASE FAMILY 9C"/>
    <property type="match status" value="1"/>
</dbReference>
<sequence>MTRSVVVTGATSGIGLATALELAATGYDVIGTARSEEKAAKLRQIADRHCVGIRTVLLDVADAESTVRGFTQIAEMTDGGPWAVVNNAGLAQPGAIEDVDDDQAYYQLEVNLIAPARIARLVLPTMRQRRDGRIINISSISGRVSTPFIGWYCASKHGLEALTDALRMEVSQFGVKVVLIEPGSFGTGIWARGVSRLPDRRHSAYAHCYQLAEALLRRSRSLPDPAPVARAVLRALASPNPRARYLVGTDAVAGTLLNAVAPTLLTDYAKEVAVGLRTPPERVGRLVRRIKRKLGYE</sequence>
<dbReference type="GO" id="GO:0008202">
    <property type="term" value="P:steroid metabolic process"/>
    <property type="evidence" value="ECO:0007669"/>
    <property type="project" value="TreeGrafter"/>
</dbReference>
<name>A0A132MUH9_9ACTN</name>
<dbReference type="PANTHER" id="PTHR43313:SF1">
    <property type="entry name" value="3BETA-HYDROXYSTEROID DEHYDROGENASE DHS-16"/>
    <property type="match status" value="1"/>
</dbReference>
<dbReference type="SUPFAM" id="SSF51735">
    <property type="entry name" value="NAD(P)-binding Rossmann-fold domains"/>
    <property type="match status" value="1"/>
</dbReference>
<dbReference type="CDD" id="cd05374">
    <property type="entry name" value="17beta-HSD-like_SDR_c"/>
    <property type="match status" value="1"/>
</dbReference>
<dbReference type="GO" id="GO:0004316">
    <property type="term" value="F:3-oxoacyl-[acyl-carrier-protein] reductase (NADPH) activity"/>
    <property type="evidence" value="ECO:0007669"/>
    <property type="project" value="UniProtKB-EC"/>
</dbReference>
<dbReference type="PRINTS" id="PR00081">
    <property type="entry name" value="GDHRDH"/>
</dbReference>
<reference evidence="3 6" key="1">
    <citation type="submission" date="2015-02" db="EMBL/GenBank/DDBJ databases">
        <title>Physiological reanalysis, assessment of diazotrophy, and genome sequences of multiple isolates of Streptomyces thermoautotrophicus.</title>
        <authorList>
            <person name="MacKellar D.C."/>
            <person name="Lieber L."/>
            <person name="Norman J."/>
            <person name="Bolger A."/>
            <person name="Tobin C."/>
            <person name="Murray J.W."/>
            <person name="Prell J."/>
        </authorList>
    </citation>
    <scope>NUCLEOTIDE SEQUENCE [LARGE SCALE GENOMIC DNA]</scope>
    <source>
        <strain evidence="3 6">UBT1</strain>
    </source>
</reference>
<comment type="caution">
    <text evidence="4">The sequence shown here is derived from an EMBL/GenBank/DDBJ whole genome shotgun (WGS) entry which is preliminary data.</text>
</comment>
<keyword evidence="5" id="KW-1185">Reference proteome</keyword>
<dbReference type="EC" id="1.1.1.100" evidence="4"/>
<evidence type="ECO:0000313" key="3">
    <source>
        <dbReference type="EMBL" id="KWX00342.1"/>
    </source>
</evidence>
<dbReference type="Gene3D" id="3.40.50.720">
    <property type="entry name" value="NAD(P)-binding Rossmann-like Domain"/>
    <property type="match status" value="1"/>
</dbReference>
<dbReference type="InterPro" id="IPR036291">
    <property type="entry name" value="NAD(P)-bd_dom_sf"/>
</dbReference>
<dbReference type="AlphaFoldDB" id="A0A132MUH9"/>
<dbReference type="InterPro" id="IPR002347">
    <property type="entry name" value="SDR_fam"/>
</dbReference>
<dbReference type="PROSITE" id="PS00061">
    <property type="entry name" value="ADH_SHORT"/>
    <property type="match status" value="1"/>
</dbReference>
<dbReference type="RefSeq" id="WP_066888125.1">
    <property type="nucleotide sequence ID" value="NZ_CP171739.1"/>
</dbReference>
<dbReference type="InterPro" id="IPR020904">
    <property type="entry name" value="Sc_DH/Rdtase_CS"/>
</dbReference>
<reference evidence="4" key="3">
    <citation type="submission" date="2015-04" db="EMBL/GenBank/DDBJ databases">
        <title>Physiological reanalysis, assessment of diazotrophy, and genome sequences of multiple isolates of Streptomyces thermoautotrophicus.</title>
        <authorList>
            <person name="MacKellar D.C."/>
            <person name="Lieber L."/>
            <person name="Norman J."/>
            <person name="Bolger A."/>
            <person name="Tobin C."/>
            <person name="Murray J.W."/>
            <person name="Woodward J."/>
            <person name="Friesen M."/>
            <person name="Prell J."/>
        </authorList>
    </citation>
    <scope>NUCLEOTIDE SEQUENCE [LARGE SCALE GENOMIC DNA]</scope>
    <source>
        <strain evidence="4">H1</strain>
    </source>
</reference>
<accession>A0A132MUH9</accession>
<evidence type="ECO:0000313" key="4">
    <source>
        <dbReference type="EMBL" id="KWX01565.1"/>
    </source>
</evidence>
<comment type="similarity">
    <text evidence="1 2">Belongs to the short-chain dehydrogenases/reductases (SDR) family.</text>
</comment>